<dbReference type="PANTHER" id="PTHR35333:SF4">
    <property type="entry name" value="SLR0121 PROTEIN"/>
    <property type="match status" value="1"/>
</dbReference>
<accession>A0AB37U7W3</accession>
<dbReference type="InterPro" id="IPR045155">
    <property type="entry name" value="Beta-lactam_cat"/>
</dbReference>
<dbReference type="Pfam" id="PF13354">
    <property type="entry name" value="Beta-lactamase2"/>
    <property type="match status" value="1"/>
</dbReference>
<evidence type="ECO:0000313" key="2">
    <source>
        <dbReference type="EMBL" id="RUS95937.1"/>
    </source>
</evidence>
<keyword evidence="3" id="KW-1185">Reference proteome</keyword>
<evidence type="ECO:0000313" key="3">
    <source>
        <dbReference type="Proteomes" id="UP000282574"/>
    </source>
</evidence>
<comment type="caution">
    <text evidence="2">The sequence shown here is derived from an EMBL/GenBank/DDBJ whole genome shotgun (WGS) entry which is preliminary data.</text>
</comment>
<dbReference type="GO" id="GO:0008800">
    <property type="term" value="F:beta-lactamase activity"/>
    <property type="evidence" value="ECO:0007669"/>
    <property type="project" value="InterPro"/>
</dbReference>
<reference evidence="2 3" key="1">
    <citation type="journal article" date="2019" name="Genome Biol. Evol.">
        <title>Day and night: Metabolic profiles and evolutionary relationships of six axenic non-marine cyanobacteria.</title>
        <authorList>
            <person name="Will S.E."/>
            <person name="Henke P."/>
            <person name="Boedeker C."/>
            <person name="Huang S."/>
            <person name="Brinkmann H."/>
            <person name="Rohde M."/>
            <person name="Jarek M."/>
            <person name="Friedl T."/>
            <person name="Seufert S."/>
            <person name="Schumacher M."/>
            <person name="Overmann J."/>
            <person name="Neumann-Schaal M."/>
            <person name="Petersen J."/>
        </authorList>
    </citation>
    <scope>NUCLEOTIDE SEQUENCE [LARGE SCALE GENOMIC DNA]</scope>
    <source>
        <strain evidence="2 3">SAG 39.79</strain>
    </source>
</reference>
<organism evidence="2 3">
    <name type="scientific">Chroococcidiopsis cubana SAG 39.79</name>
    <dbReference type="NCBI Taxonomy" id="388085"/>
    <lineage>
        <taxon>Bacteria</taxon>
        <taxon>Bacillati</taxon>
        <taxon>Cyanobacteriota</taxon>
        <taxon>Cyanophyceae</taxon>
        <taxon>Chroococcidiopsidales</taxon>
        <taxon>Chroococcidiopsidaceae</taxon>
        <taxon>Chroococcidiopsis</taxon>
    </lineage>
</organism>
<feature type="domain" description="Beta-lactamase class A catalytic" evidence="1">
    <location>
        <begin position="18"/>
        <end position="229"/>
    </location>
</feature>
<gene>
    <name evidence="2" type="ORF">DSM107010_70890</name>
</gene>
<dbReference type="Proteomes" id="UP000282574">
    <property type="component" value="Unassembled WGS sequence"/>
</dbReference>
<sequence>MNQIDFQPLVSNFQGTTGIIIKTLDSGSCFQFNPNLVFPAASLIELPILWEFFHQCATGSLDLAEEIELQSEDMVIGFGILRQLKPGLKLCLYDLAVLMTVVSDNTATNLLIDKLGIDNINDSIQRIGLTHTILQYKMYDSISTSQDNLTTPSDMLRMLEAFIQDKHLLSKYGDEPLKILEGQQCKNKLHLGIPKGARLANKTGETLGTEHDIGVLLGREETVIIVVMTTGLSENYQGIELCRDVARLVYQNTL</sequence>
<dbReference type="SUPFAM" id="SSF56601">
    <property type="entry name" value="beta-lactamase/transpeptidase-like"/>
    <property type="match status" value="1"/>
</dbReference>
<dbReference type="PANTHER" id="PTHR35333">
    <property type="entry name" value="BETA-LACTAMASE"/>
    <property type="match status" value="1"/>
</dbReference>
<dbReference type="InterPro" id="IPR000871">
    <property type="entry name" value="Beta-lactam_class-A"/>
</dbReference>
<dbReference type="RefSeq" id="WP_158631968.1">
    <property type="nucleotide sequence ID" value="NZ_JAVKZF010000001.1"/>
</dbReference>
<dbReference type="EMBL" id="RSCK01000186">
    <property type="protein sequence ID" value="RUS95937.1"/>
    <property type="molecule type" value="Genomic_DNA"/>
</dbReference>
<evidence type="ECO:0000259" key="1">
    <source>
        <dbReference type="Pfam" id="PF13354"/>
    </source>
</evidence>
<keyword evidence="2" id="KW-0378">Hydrolase</keyword>
<dbReference type="InterPro" id="IPR012338">
    <property type="entry name" value="Beta-lactam/transpept-like"/>
</dbReference>
<dbReference type="GO" id="GO:0046677">
    <property type="term" value="P:response to antibiotic"/>
    <property type="evidence" value="ECO:0007669"/>
    <property type="project" value="InterPro"/>
</dbReference>
<dbReference type="GO" id="GO:0030655">
    <property type="term" value="P:beta-lactam antibiotic catabolic process"/>
    <property type="evidence" value="ECO:0007669"/>
    <property type="project" value="InterPro"/>
</dbReference>
<proteinExistence type="predicted"/>
<dbReference type="AlphaFoldDB" id="A0AB37U7W3"/>
<protein>
    <submittedName>
        <fullName evidence="2">Serine hydrolase</fullName>
    </submittedName>
</protein>
<dbReference type="Gene3D" id="3.40.710.10">
    <property type="entry name" value="DD-peptidase/beta-lactamase superfamily"/>
    <property type="match status" value="1"/>
</dbReference>
<name>A0AB37U7W3_9CYAN</name>